<dbReference type="InterPro" id="IPR005312">
    <property type="entry name" value="DUF1759"/>
</dbReference>
<feature type="domain" description="Reverse transcriptase" evidence="3">
    <location>
        <begin position="616"/>
        <end position="744"/>
    </location>
</feature>
<dbReference type="Pfam" id="PF00078">
    <property type="entry name" value="RVT_1"/>
    <property type="match status" value="1"/>
</dbReference>
<name>A0AAW2HH13_9NEOP</name>
<dbReference type="GO" id="GO:0071897">
    <property type="term" value="P:DNA biosynthetic process"/>
    <property type="evidence" value="ECO:0007669"/>
    <property type="project" value="UniProtKB-ARBA"/>
</dbReference>
<organism evidence="4">
    <name type="scientific">Menopon gallinae</name>
    <name type="common">poultry shaft louse</name>
    <dbReference type="NCBI Taxonomy" id="328185"/>
    <lineage>
        <taxon>Eukaryota</taxon>
        <taxon>Metazoa</taxon>
        <taxon>Ecdysozoa</taxon>
        <taxon>Arthropoda</taxon>
        <taxon>Hexapoda</taxon>
        <taxon>Insecta</taxon>
        <taxon>Pterygota</taxon>
        <taxon>Neoptera</taxon>
        <taxon>Paraneoptera</taxon>
        <taxon>Psocodea</taxon>
        <taxon>Troctomorpha</taxon>
        <taxon>Phthiraptera</taxon>
        <taxon>Amblycera</taxon>
        <taxon>Menoponidae</taxon>
        <taxon>Menopon</taxon>
    </lineage>
</organism>
<dbReference type="Pfam" id="PF03564">
    <property type="entry name" value="DUF1759"/>
    <property type="match status" value="1"/>
</dbReference>
<reference evidence="4" key="1">
    <citation type="journal article" date="2024" name="Gigascience">
        <title>Chromosome-level genome of the poultry shaft louse Menopon gallinae provides insight into the host-switching and adaptive evolution of parasitic lice.</title>
        <authorList>
            <person name="Xu Y."/>
            <person name="Ma L."/>
            <person name="Liu S."/>
            <person name="Liang Y."/>
            <person name="Liu Q."/>
            <person name="He Z."/>
            <person name="Tian L."/>
            <person name="Duan Y."/>
            <person name="Cai W."/>
            <person name="Li H."/>
            <person name="Song F."/>
        </authorList>
    </citation>
    <scope>NUCLEOTIDE SEQUENCE</scope>
    <source>
        <strain evidence="4">Cailab_2023a</strain>
    </source>
</reference>
<accession>A0AAW2HH13</accession>
<comment type="caution">
    <text evidence="4">The sequence shown here is derived from an EMBL/GenBank/DDBJ whole genome shotgun (WGS) entry which is preliminary data.</text>
</comment>
<evidence type="ECO:0000313" key="4">
    <source>
        <dbReference type="EMBL" id="KAL0269074.1"/>
    </source>
</evidence>
<feature type="signal peptide" evidence="2">
    <location>
        <begin position="1"/>
        <end position="17"/>
    </location>
</feature>
<dbReference type="InterPro" id="IPR043502">
    <property type="entry name" value="DNA/RNA_pol_sf"/>
</dbReference>
<dbReference type="Pfam" id="PF05380">
    <property type="entry name" value="Peptidase_A17"/>
    <property type="match status" value="1"/>
</dbReference>
<dbReference type="PANTHER" id="PTHR47331">
    <property type="entry name" value="PHD-TYPE DOMAIN-CONTAINING PROTEIN"/>
    <property type="match status" value="1"/>
</dbReference>
<feature type="region of interest" description="Disordered" evidence="1">
    <location>
        <begin position="997"/>
        <end position="1018"/>
    </location>
</feature>
<keyword evidence="2" id="KW-0732">Signal</keyword>
<dbReference type="InterPro" id="IPR021109">
    <property type="entry name" value="Peptidase_aspartic_dom_sf"/>
</dbReference>
<dbReference type="AlphaFoldDB" id="A0AAW2HH13"/>
<dbReference type="SUPFAM" id="SSF56672">
    <property type="entry name" value="DNA/RNA polymerases"/>
    <property type="match status" value="1"/>
</dbReference>
<proteinExistence type="predicted"/>
<evidence type="ECO:0000259" key="3">
    <source>
        <dbReference type="Pfam" id="PF00078"/>
    </source>
</evidence>
<dbReference type="CDD" id="cd01644">
    <property type="entry name" value="RT_pepA17"/>
    <property type="match status" value="1"/>
</dbReference>
<evidence type="ECO:0000256" key="2">
    <source>
        <dbReference type="SAM" id="SignalP"/>
    </source>
</evidence>
<protein>
    <recommendedName>
        <fullName evidence="3">Reverse transcriptase domain-containing protein</fullName>
    </recommendedName>
</protein>
<gene>
    <name evidence="4" type="ORF">PYX00_006909</name>
</gene>
<evidence type="ECO:0000256" key="1">
    <source>
        <dbReference type="SAM" id="MobiDB-lite"/>
    </source>
</evidence>
<dbReference type="InterPro" id="IPR008042">
    <property type="entry name" value="Retrotrans_Pao"/>
</dbReference>
<dbReference type="PANTHER" id="PTHR47331:SF5">
    <property type="entry name" value="RIBONUCLEASE H"/>
    <property type="match status" value="1"/>
</dbReference>
<dbReference type="InterPro" id="IPR000477">
    <property type="entry name" value="RT_dom"/>
</dbReference>
<feature type="chain" id="PRO_5044025228" description="Reverse transcriptase domain-containing protein" evidence="2">
    <location>
        <begin position="18"/>
        <end position="1018"/>
    </location>
</feature>
<dbReference type="EMBL" id="JARGDH010000004">
    <property type="protein sequence ID" value="KAL0269074.1"/>
    <property type="molecule type" value="Genomic_DNA"/>
</dbReference>
<dbReference type="Gene3D" id="2.40.70.10">
    <property type="entry name" value="Acid Proteases"/>
    <property type="match status" value="1"/>
</dbReference>
<sequence>MVIVSFSMLRFFVVASAQNELLSRRVQLSASVRWCHRVAHDSTSAPAAGDIFVAWHSECSSKRQLESSNNPRAEETGQSLGPAKCWSYLHTAFPDELEEVRSGKAHSGGLPIPLGTIGVLLEEVPRATGRTPYPSSAQAQEELYFRVEEAYLKAKAHMCHKLQKLPKSGSSELSKPPLTTGRLPKISLPIFSGDFLHWENFRVLLRCIVHEAPDLSDAARLQYLKSSLTGEAAQLVSSIPITDGNYAGAWTALAERYDDPRTLMAHHFNHLLSLKGSSSESSSHAQMTATRVCKPTPLATAVVGVTAPHGNSARVRALLDQGSEATFISEDVAQRLKLRRSRVHIPVSGMGAAHCGRVKAMPNIQLSSDLEGYTATFNAGAMVLPQLMPNIRPLQITSSSWPHLATLSLSDSDPSSSANIDLVIGADLYGHILLDGLIKGPPGTPPEECLSPVSSLHCSVDLSLTEQFRRFWEIEEIATQTLLTPEDQFCQNHFETTHARDATGKLVVRLPRRSDLPLGDSYSLALRSFRIGELQRQRNPSLGLAYQNFMEEYIRLGNMSPIAEAVRSTETFYLPHHAVWKQEGDNSKLRVVFNASARTTSGHSLNNTLLPGPKLQQDLSHIILRWRTYSVVFTADIVKMFRQIWVDPRDQPLQRILWRNSPAEELQEFQLQTVTYGTACAPFLAIRTLLQLAPEGAHQFPKASASLSQQTYVDDILTGADTLEEALELKRQLETLLMAGGFELAKCAPNSGELASNAPRNHGLSDGTIKTLGLHWNPAFDVFGFQVQLEDHLKTITKRSILSSISRLFDPLGWSAPVLVTAKVFLQDLWSVKVDWDAALPKELEESWSRYYTSLQDLQDIQIPRWIHTRAGSPCELHGFSDGSQRAYAASVYLRTETAAGTVQTHLLVAKMKVAPLKVISLPRLELSGTVLLVCLLQNVCAAPQFSSSSPCIHAWTDSQVVLHWISAVPARWKCFVANRVSEIHETLPQAIWHHVQSSDNPADPASRGLPAAALRQT</sequence>